<reference evidence="1 2" key="1">
    <citation type="submission" date="2019-01" db="EMBL/GenBank/DDBJ databases">
        <authorList>
            <person name="Le T.S."/>
            <person name="Kurtboke I."/>
        </authorList>
    </citation>
    <scope>NUCLEOTIDE SEQUENCE [LARGE SCALE GENOMIC DNA]</scope>
</reference>
<evidence type="ECO:0000313" key="1">
    <source>
        <dbReference type="EMBL" id="QAU04293.1"/>
    </source>
</evidence>
<sequence>MSIEVVPHSIPFLKEAFTLGDIQDFKPRLNKLLVEENIPDDYCHPSLVMCKNVLYDKGWYRGDAELTHNVSVVFLWWFHLCGNRERLLKRAYDHFHLLGDHNFKFFGHLDALYTAYVSMKK</sequence>
<dbReference type="GeneID" id="55613506"/>
<name>A0A513PWH9_9CAUD</name>
<dbReference type="KEGG" id="vg:55613506"/>
<dbReference type="Proteomes" id="UP000320660">
    <property type="component" value="Segment"/>
</dbReference>
<protein>
    <submittedName>
        <fullName evidence="1">Uncharacterized protein</fullName>
    </submittedName>
</protein>
<dbReference type="RefSeq" id="YP_009843240.1">
    <property type="nucleotide sequence ID" value="NC_048747.1"/>
</dbReference>
<proteinExistence type="predicted"/>
<accession>A0A513PWH9</accession>
<keyword evidence="2" id="KW-1185">Reference proteome</keyword>
<evidence type="ECO:0000313" key="2">
    <source>
        <dbReference type="Proteomes" id="UP000320660"/>
    </source>
</evidence>
<organism evidence="1 2">
    <name type="scientific">Vibrio phage 2 TSL-2019</name>
    <dbReference type="NCBI Taxonomy" id="2508172"/>
    <lineage>
        <taxon>Viruses</taxon>
        <taxon>Duplodnaviria</taxon>
        <taxon>Heunggongvirae</taxon>
        <taxon>Uroviricota</taxon>
        <taxon>Caudoviricetes</taxon>
        <taxon>Chimalliviridae</taxon>
        <taxon>Gorgonvirinae</taxon>
        <taxon>Aphroditevirus</taxon>
        <taxon>Aphroditevirus av2TSL2019</taxon>
    </lineage>
</organism>
<dbReference type="EMBL" id="MK368614">
    <property type="protein sequence ID" value="QAU04293.1"/>
    <property type="molecule type" value="Genomic_DNA"/>
</dbReference>